<dbReference type="Gene3D" id="3.30.565.40">
    <property type="entry name" value="Fervidobacterium nodosum Rt17-B1 like"/>
    <property type="match status" value="1"/>
</dbReference>
<dbReference type="EMBL" id="WTYD01000001">
    <property type="protein sequence ID" value="MXO54013.1"/>
    <property type="molecule type" value="Genomic_DNA"/>
</dbReference>
<feature type="domain" description="Deacetylase PdaC" evidence="2">
    <location>
        <begin position="55"/>
        <end position="145"/>
    </location>
</feature>
<reference evidence="3 4" key="1">
    <citation type="submission" date="2019-12" db="EMBL/GenBank/DDBJ databases">
        <title>Genomic-based taxomic classification of the family Erythrobacteraceae.</title>
        <authorList>
            <person name="Xu L."/>
        </authorList>
    </citation>
    <scope>NUCLEOTIDE SEQUENCE [LARGE SCALE GENOMIC DNA]</scope>
    <source>
        <strain evidence="3 4">JCM 17468</strain>
    </source>
</reference>
<dbReference type="Proteomes" id="UP000430272">
    <property type="component" value="Unassembled WGS sequence"/>
</dbReference>
<proteinExistence type="predicted"/>
<dbReference type="Pfam" id="PF13739">
    <property type="entry name" value="PdaC"/>
    <property type="match status" value="1"/>
</dbReference>
<protein>
    <submittedName>
        <fullName evidence="3">DUF4163 domain-containing protein</fullName>
    </submittedName>
</protein>
<dbReference type="RefSeq" id="WP_160660804.1">
    <property type="nucleotide sequence ID" value="NZ_BAABDV010000001.1"/>
</dbReference>
<dbReference type="InterPro" id="IPR025303">
    <property type="entry name" value="PdaC"/>
</dbReference>
<evidence type="ECO:0000259" key="2">
    <source>
        <dbReference type="Pfam" id="PF13739"/>
    </source>
</evidence>
<comment type="caution">
    <text evidence="3">The sequence shown here is derived from an EMBL/GenBank/DDBJ whole genome shotgun (WGS) entry which is preliminary data.</text>
</comment>
<name>A0A844Y9R9_9SPHN</name>
<dbReference type="OrthoDB" id="4760806at2"/>
<dbReference type="AlphaFoldDB" id="A0A844Y9R9"/>
<evidence type="ECO:0000313" key="3">
    <source>
        <dbReference type="EMBL" id="MXO54013.1"/>
    </source>
</evidence>
<accession>A0A844Y9R9</accession>
<dbReference type="PROSITE" id="PS51257">
    <property type="entry name" value="PROKAR_LIPOPROTEIN"/>
    <property type="match status" value="1"/>
</dbReference>
<feature type="chain" id="PRO_5032758529" evidence="1">
    <location>
        <begin position="23"/>
        <end position="280"/>
    </location>
</feature>
<sequence>MRLFLIPVLLSSVVAASACSEAQEYEAKVGVKTESARDTHETPRTVDAEPGALKLENERIEFSHTWPAAANAIPALAARFEREAQSALDEAQAMAAEDQAAARGDGWEFRTHSAEKEWKTVADITDWLSLSALIYSYTGGAHPNYGYDSLVWDRKAGTARAPLDLFRSPSAFKTALWGEFCDALDAERAERRGEPVDPASTDGFSTCPEPREVTVLLGSGNRETFDRIGILIGPYVAGPYAEGSYEFTFPVDSAVIDAVKPDYVAAFSRAPQKQPRNSAD</sequence>
<keyword evidence="4" id="KW-1185">Reference proteome</keyword>
<evidence type="ECO:0000313" key="4">
    <source>
        <dbReference type="Proteomes" id="UP000430272"/>
    </source>
</evidence>
<gene>
    <name evidence="3" type="ORF">GRI47_08335</name>
</gene>
<keyword evidence="1" id="KW-0732">Signal</keyword>
<feature type="signal peptide" evidence="1">
    <location>
        <begin position="1"/>
        <end position="22"/>
    </location>
</feature>
<evidence type="ECO:0000256" key="1">
    <source>
        <dbReference type="SAM" id="SignalP"/>
    </source>
</evidence>
<organism evidence="3 4">
    <name type="scientific">Qipengyuania pelagi</name>
    <dbReference type="NCBI Taxonomy" id="994320"/>
    <lineage>
        <taxon>Bacteria</taxon>
        <taxon>Pseudomonadati</taxon>
        <taxon>Pseudomonadota</taxon>
        <taxon>Alphaproteobacteria</taxon>
        <taxon>Sphingomonadales</taxon>
        <taxon>Erythrobacteraceae</taxon>
        <taxon>Qipengyuania</taxon>
    </lineage>
</organism>